<keyword evidence="2" id="KW-1185">Reference proteome</keyword>
<evidence type="ECO:0000313" key="2">
    <source>
        <dbReference type="Proteomes" id="UP001163687"/>
    </source>
</evidence>
<organism evidence="1 2">
    <name type="scientific">Caldinitratiruptor microaerophilus</name>
    <dbReference type="NCBI Taxonomy" id="671077"/>
    <lineage>
        <taxon>Bacteria</taxon>
        <taxon>Bacillati</taxon>
        <taxon>Bacillota</taxon>
        <taxon>Clostridia</taxon>
        <taxon>Eubacteriales</taxon>
        <taxon>Symbiobacteriaceae</taxon>
        <taxon>Caldinitratiruptor</taxon>
    </lineage>
</organism>
<accession>A0AA35CMT0</accession>
<protein>
    <recommendedName>
        <fullName evidence="3">MoaD/ThiS family protein</fullName>
    </recommendedName>
</protein>
<dbReference type="AlphaFoldDB" id="A0AA35CMT0"/>
<gene>
    <name evidence="1" type="ORF">caldi_12650</name>
</gene>
<sequence>MIVHVRVEGAVEWYHRVPQFQLVVVDGASVGSVLELLGLKLTGRERIARNGLPASLTDPLEDGDRLLITAEEAG</sequence>
<dbReference type="RefSeq" id="WP_264844239.1">
    <property type="nucleotide sequence ID" value="NZ_AP025628.1"/>
</dbReference>
<evidence type="ECO:0000313" key="1">
    <source>
        <dbReference type="EMBL" id="BDG60175.1"/>
    </source>
</evidence>
<dbReference type="EMBL" id="AP025628">
    <property type="protein sequence ID" value="BDG60175.1"/>
    <property type="molecule type" value="Genomic_DNA"/>
</dbReference>
<name>A0AA35CMT0_9FIRM</name>
<dbReference type="Proteomes" id="UP001163687">
    <property type="component" value="Chromosome"/>
</dbReference>
<proteinExistence type="predicted"/>
<dbReference type="SUPFAM" id="SSF54285">
    <property type="entry name" value="MoaD/ThiS"/>
    <property type="match status" value="1"/>
</dbReference>
<reference evidence="1" key="1">
    <citation type="submission" date="2022-03" db="EMBL/GenBank/DDBJ databases">
        <title>Complete genome sequence of Caldinitratiruptor microaerophilus.</title>
        <authorList>
            <person name="Mukaiyama R."/>
            <person name="Nishiyama T."/>
            <person name="Ueda K."/>
        </authorList>
    </citation>
    <scope>NUCLEOTIDE SEQUENCE</scope>
    <source>
        <strain evidence="1">JCM 16183</strain>
    </source>
</reference>
<evidence type="ECO:0008006" key="3">
    <source>
        <dbReference type="Google" id="ProtNLM"/>
    </source>
</evidence>
<dbReference type="InterPro" id="IPR016155">
    <property type="entry name" value="Mopterin_synth/thiamin_S_b"/>
</dbReference>
<dbReference type="KEGG" id="cmic:caldi_12650"/>